<evidence type="ECO:0000256" key="1">
    <source>
        <dbReference type="SAM" id="MobiDB-lite"/>
    </source>
</evidence>
<dbReference type="Proteomes" id="UP000305654">
    <property type="component" value="Unassembled WGS sequence"/>
</dbReference>
<gene>
    <name evidence="2" type="ORF">FE263_06365</name>
</gene>
<organism evidence="2 3">
    <name type="scientific">Lichenicoccus roseus</name>
    <dbReference type="NCBI Taxonomy" id="2683649"/>
    <lineage>
        <taxon>Bacteria</taxon>
        <taxon>Pseudomonadati</taxon>
        <taxon>Pseudomonadota</taxon>
        <taxon>Alphaproteobacteria</taxon>
        <taxon>Acetobacterales</taxon>
        <taxon>Acetobacteraceae</taxon>
        <taxon>Lichenicoccus</taxon>
    </lineage>
</organism>
<dbReference type="RefSeq" id="WP_138325130.1">
    <property type="nucleotide sequence ID" value="NZ_VCDI01000002.1"/>
</dbReference>
<dbReference type="Pfam" id="PF13704">
    <property type="entry name" value="Glyco_tranf_2_4"/>
    <property type="match status" value="1"/>
</dbReference>
<keyword evidence="3" id="KW-1185">Reference proteome</keyword>
<proteinExistence type="predicted"/>
<protein>
    <submittedName>
        <fullName evidence="2">Uncharacterized protein</fullName>
    </submittedName>
</protein>
<dbReference type="EMBL" id="VCDI01000002">
    <property type="protein sequence ID" value="TLU73057.1"/>
    <property type="molecule type" value="Genomic_DNA"/>
</dbReference>
<evidence type="ECO:0000313" key="2">
    <source>
        <dbReference type="EMBL" id="TLU73057.1"/>
    </source>
</evidence>
<comment type="caution">
    <text evidence="2">The sequence shown here is derived from an EMBL/GenBank/DDBJ whole genome shotgun (WGS) entry which is preliminary data.</text>
</comment>
<sequence>MARVRCIMMQKDEGQLLDSWLKYYGYLFGFECLEVLDNGSRDPLTCFILAQFEAAGVRVHRQHVGNAAFEQKGAIVHGVINEWDRTLEYDFALPCDCDEFLALFTRGGLECSRDAIHAGLDALIECDQVLGIRTSLFNVPSQPDWFHPEMFPKGFLPSHTILDLDSGYHEPRSRLAAGMRDTDFTYLHFHNKPFETVQDHTRRKLHRRVDVDDRAALARYAGAGAHMTKDLLMSRLEYVHQFDRRITVRFEQFTDQIRALGSREGLLTGDATLPRRHQSRPGGPATIRLPPDDSRPARLIAFDGDAYLAGNPDVACTNRSGLPHYLFYGFYEGRALAGTELQ</sequence>
<accession>A0A5R9J930</accession>
<evidence type="ECO:0000313" key="3">
    <source>
        <dbReference type="Proteomes" id="UP000305654"/>
    </source>
</evidence>
<name>A0A5R9J930_9PROT</name>
<dbReference type="OrthoDB" id="8245240at2"/>
<feature type="region of interest" description="Disordered" evidence="1">
    <location>
        <begin position="271"/>
        <end position="291"/>
    </location>
</feature>
<dbReference type="AlphaFoldDB" id="A0A5R9J930"/>
<reference evidence="2 3" key="1">
    <citation type="submission" date="2019-05" db="EMBL/GenBank/DDBJ databases">
        <authorList>
            <person name="Pankratov T."/>
            <person name="Grouzdev D."/>
        </authorList>
    </citation>
    <scope>NUCLEOTIDE SEQUENCE [LARGE SCALE GENOMIC DNA]</scope>
    <source>
        <strain evidence="2 3">KEBCLARHB70R</strain>
    </source>
</reference>